<comment type="caution">
    <text evidence="7">The sequence shown here is derived from an EMBL/GenBank/DDBJ whole genome shotgun (WGS) entry which is preliminary data.</text>
</comment>
<dbReference type="RefSeq" id="WP_137403978.1">
    <property type="nucleotide sequence ID" value="NZ_BMIU01000005.1"/>
</dbReference>
<keyword evidence="5 6" id="KW-0326">Glycosidase</keyword>
<dbReference type="EMBL" id="BMIU01000005">
    <property type="protein sequence ID" value="GGF26354.1"/>
    <property type="molecule type" value="Genomic_DNA"/>
</dbReference>
<dbReference type="Proteomes" id="UP000647339">
    <property type="component" value="Unassembled WGS sequence"/>
</dbReference>
<dbReference type="PANTHER" id="PTHR43772:SF2">
    <property type="entry name" value="PUTATIVE (AFU_ORTHOLOGUE AFUA_2G04480)-RELATED"/>
    <property type="match status" value="1"/>
</dbReference>
<dbReference type="Gene3D" id="2.115.10.20">
    <property type="entry name" value="Glycosyl hydrolase domain, family 43"/>
    <property type="match status" value="1"/>
</dbReference>
<dbReference type="InterPro" id="IPR006710">
    <property type="entry name" value="Glyco_hydro_43"/>
</dbReference>
<evidence type="ECO:0000256" key="6">
    <source>
        <dbReference type="RuleBase" id="RU361187"/>
    </source>
</evidence>
<dbReference type="PANTHER" id="PTHR43772">
    <property type="entry name" value="ENDO-1,4-BETA-XYLANASE"/>
    <property type="match status" value="1"/>
</dbReference>
<keyword evidence="2" id="KW-0624">Polysaccharide degradation</keyword>
<dbReference type="Pfam" id="PF04616">
    <property type="entry name" value="Glyco_hydro_43"/>
    <property type="match status" value="1"/>
</dbReference>
<dbReference type="CDD" id="cd08991">
    <property type="entry name" value="GH43_HoAraf43-like"/>
    <property type="match status" value="1"/>
</dbReference>
<gene>
    <name evidence="7" type="ORF">GCM10011339_13050</name>
</gene>
<name>A0ABQ1UVM7_9BACT</name>
<evidence type="ECO:0000256" key="3">
    <source>
        <dbReference type="ARBA" id="ARBA00022801"/>
    </source>
</evidence>
<protein>
    <submittedName>
        <fullName evidence="7">Beta-xylosidase</fullName>
    </submittedName>
</protein>
<keyword evidence="8" id="KW-1185">Reference proteome</keyword>
<dbReference type="SUPFAM" id="SSF75005">
    <property type="entry name" value="Arabinanase/levansucrase/invertase"/>
    <property type="match status" value="1"/>
</dbReference>
<reference evidence="8" key="1">
    <citation type="journal article" date="2019" name="Int. J. Syst. Evol. Microbiol.">
        <title>The Global Catalogue of Microorganisms (GCM) 10K type strain sequencing project: providing services to taxonomists for standard genome sequencing and annotation.</title>
        <authorList>
            <consortium name="The Broad Institute Genomics Platform"/>
            <consortium name="The Broad Institute Genome Sequencing Center for Infectious Disease"/>
            <person name="Wu L."/>
            <person name="Ma J."/>
        </authorList>
    </citation>
    <scope>NUCLEOTIDE SEQUENCE [LARGE SCALE GENOMIC DNA]</scope>
    <source>
        <strain evidence="8">CGMCC 1.15407</strain>
    </source>
</reference>
<evidence type="ECO:0000256" key="2">
    <source>
        <dbReference type="ARBA" id="ARBA00022651"/>
    </source>
</evidence>
<evidence type="ECO:0000256" key="4">
    <source>
        <dbReference type="ARBA" id="ARBA00023277"/>
    </source>
</evidence>
<proteinExistence type="inferred from homology"/>
<organism evidence="7 8">
    <name type="scientific">Echinicola rosea</name>
    <dbReference type="NCBI Taxonomy" id="1807691"/>
    <lineage>
        <taxon>Bacteria</taxon>
        <taxon>Pseudomonadati</taxon>
        <taxon>Bacteroidota</taxon>
        <taxon>Cytophagia</taxon>
        <taxon>Cytophagales</taxon>
        <taxon>Cyclobacteriaceae</taxon>
        <taxon>Echinicola</taxon>
    </lineage>
</organism>
<keyword evidence="4" id="KW-0119">Carbohydrate metabolism</keyword>
<keyword evidence="3 6" id="KW-0378">Hydrolase</keyword>
<dbReference type="InterPro" id="IPR052176">
    <property type="entry name" value="Glycosyl_Hydrlase_43_Enz"/>
</dbReference>
<evidence type="ECO:0000313" key="7">
    <source>
        <dbReference type="EMBL" id="GGF26354.1"/>
    </source>
</evidence>
<comment type="similarity">
    <text evidence="1 6">Belongs to the glycosyl hydrolase 43 family.</text>
</comment>
<sequence>MSRYTQKLLLWAFLIVPGQVKGQEKPIITLADPTIFYDGGTYYLYGTSRANEGFLVYQSTDLENWQGPAGKLPEGFCLQKGQVYGDQGFWAPQVFKRGGFYYMAYTANEQIALARSESPIGPFTQQEKKALSLDQRMIDPFVYNAPDGNLYLYHVKVANGGNRIFVTELKEDYSGLVPGSTRLCVEATAPWENAESAEWTVTEGPTIIEREGLFYLLYSANDFRSKHYAVGYAVSESPMGPWTKASESPILHQGMLQIAGTGHGDVFLDDAGEWNYVFHTHHDDNKVSPRKTAIIKMDFVKDDNGNPVLKMFPETWHYLYDK</sequence>
<evidence type="ECO:0000256" key="1">
    <source>
        <dbReference type="ARBA" id="ARBA00009865"/>
    </source>
</evidence>
<accession>A0ABQ1UVM7</accession>
<dbReference type="InterPro" id="IPR023296">
    <property type="entry name" value="Glyco_hydro_beta-prop_sf"/>
</dbReference>
<evidence type="ECO:0000313" key="8">
    <source>
        <dbReference type="Proteomes" id="UP000647339"/>
    </source>
</evidence>
<evidence type="ECO:0000256" key="5">
    <source>
        <dbReference type="ARBA" id="ARBA00023295"/>
    </source>
</evidence>
<keyword evidence="2" id="KW-0858">Xylan degradation</keyword>